<accession>A0A5J5FZI1</accession>
<dbReference type="EMBL" id="VYKK01000022">
    <property type="protein sequence ID" value="KAA8999760.1"/>
    <property type="molecule type" value="Genomic_DNA"/>
</dbReference>
<feature type="region of interest" description="Disordered" evidence="1">
    <location>
        <begin position="476"/>
        <end position="496"/>
    </location>
</feature>
<dbReference type="GO" id="GO:0005975">
    <property type="term" value="P:carbohydrate metabolic process"/>
    <property type="evidence" value="ECO:0007669"/>
    <property type="project" value="InterPro"/>
</dbReference>
<evidence type="ECO:0000313" key="3">
    <source>
        <dbReference type="Proteomes" id="UP000367750"/>
    </source>
</evidence>
<evidence type="ECO:0000256" key="1">
    <source>
        <dbReference type="SAM" id="MobiDB-lite"/>
    </source>
</evidence>
<organism evidence="2 3">
    <name type="scientific">Paenibacillus spiritus</name>
    <dbReference type="NCBI Taxonomy" id="2496557"/>
    <lineage>
        <taxon>Bacteria</taxon>
        <taxon>Bacillati</taxon>
        <taxon>Bacillota</taxon>
        <taxon>Bacilli</taxon>
        <taxon>Bacillales</taxon>
        <taxon>Paenibacillaceae</taxon>
        <taxon>Paenibacillus</taxon>
    </lineage>
</organism>
<dbReference type="SUPFAM" id="SSF48208">
    <property type="entry name" value="Six-hairpin glycosidases"/>
    <property type="match status" value="1"/>
</dbReference>
<name>A0A5J5FZI1_9BACL</name>
<gene>
    <name evidence="2" type="ORF">F4V43_15665</name>
</gene>
<comment type="caution">
    <text evidence="2">The sequence shown here is derived from an EMBL/GenBank/DDBJ whole genome shotgun (WGS) entry which is preliminary data.</text>
</comment>
<dbReference type="AlphaFoldDB" id="A0A5J5FZI1"/>
<dbReference type="RefSeq" id="WP_150459192.1">
    <property type="nucleotide sequence ID" value="NZ_VYKK01000022.1"/>
</dbReference>
<dbReference type="Proteomes" id="UP000367750">
    <property type="component" value="Unassembled WGS sequence"/>
</dbReference>
<dbReference type="InterPro" id="IPR008928">
    <property type="entry name" value="6-hairpin_glycosidase_sf"/>
</dbReference>
<sequence length="1111" mass="123170">MPTYSYEAPFFVIEDYDRAAPFSSFLPGLAGRKGIPLWTFYVNRGQAIAGFGIRDKNSPIMEFSPASISYKNVSAGGFRTFVKIADTTSSSSRLSASSVYEPFHSFAAEPGVKRTLKIGRNELSLEEENPALGLVFRVVYFQVPGEDFAALARQIEIVNTGARPVELEALDGLPEILPYGTENAAYKEMGNLLRSWMDVFNLENGIPFYKLRSSTHDEAEVTEIAGGHFYLSFGGDGELIAPLVDAQTVFGGNTSLLYPERFAETPLAELFRLPQVTANKVPCGFTGKAARLEPGGSLRLHTLIGHAGDLGSLNQQKERLASAGYLVRKREEASRLADVLTDRMATSTSSPLFDAYCRQSYLDNLLRGGSPAVFGQGKEAKVYHLFSRKHGDLERDYNFFSIAPEFYSQGNGNFRDMNQNRRSDVFFHPEVGAFNVYMFFSLIQADGFNPLQVKGSTFIVPPDRMEELKALIRSKTAGMEEPSGPAKEAGERTGEHGEELAEALAEELAALCAKPFTPGGVAHLLYDRGVRMAEAEEEFLGRLLALSEQRIEAGFGEGYWIDHWTYNLDLIESYRAVYPDRMEELLHAPGTCLFFDSPVGVLPRSEKTVLKDGKVRQYGATWTDKEKMNRLGIGRDDTNWLRTDHGRGELYRTDLFVKLVALSLCKMASLDPCGMGIEMEAGKPGWNDAMNGLPGLFGSGMGETFELKRIVRFVAEWLETLRRKERLEQRTALLPEELYGFLAAVNEAIASSGEDDFACWSRLAEARERYREKIRFGIGGAEREITFADLLGVFRRFMQKLDRGIAKATAAGNGLVPTYFVYEAAAFEPELDAEGRPVIGGYGLPKAVVTAFRAEPLPAFLEGPVHALKTVESAEEAAAIYDAVRCSGLYDEKLRMYKTSVPLDGQPMEIGRIRAFTAGWLERESVFLHMSYKYLLELLKSGLTDRFYKEFRHGLIPFLDPAVYGRSTLENSSFLATSVNPDPAVHGRGYVARLSGSTAEFLSMWIAMMAGRELFRLSDDGELTFRLEPALPGWLFDGQGEIKFRLLGQVEVTYRNGRRADTFGAGAARVRRMTLTGRDGSVWTTEGGALTGDDARRLREGAVAAIVAELE</sequence>
<dbReference type="OrthoDB" id="38684at2"/>
<protein>
    <submittedName>
        <fullName evidence="2">Cellobiose phosphorylase</fullName>
    </submittedName>
</protein>
<reference evidence="2 3" key="1">
    <citation type="submission" date="2019-09" db="EMBL/GenBank/DDBJ databases">
        <title>Bacillus ochoae sp. nov., Paenibacillus whitsoniae sp. nov., Paenibacillus spiritus sp. nov. Isolated from the Mars Exploration Rover during spacecraft assembly.</title>
        <authorList>
            <person name="Seuylemezian A."/>
            <person name="Vaishampayan P."/>
        </authorList>
    </citation>
    <scope>NUCLEOTIDE SEQUENCE [LARGE SCALE GENOMIC DNA]</scope>
    <source>
        <strain evidence="2 3">MER_111</strain>
    </source>
</reference>
<evidence type="ECO:0000313" key="2">
    <source>
        <dbReference type="EMBL" id="KAA8999760.1"/>
    </source>
</evidence>
<keyword evidence="3" id="KW-1185">Reference proteome</keyword>
<proteinExistence type="predicted"/>